<evidence type="ECO:0000256" key="1">
    <source>
        <dbReference type="SAM" id="MobiDB-lite"/>
    </source>
</evidence>
<feature type="region of interest" description="Disordered" evidence="1">
    <location>
        <begin position="92"/>
        <end position="140"/>
    </location>
</feature>
<dbReference type="AlphaFoldDB" id="A0A0F9QZT0"/>
<proteinExistence type="predicted"/>
<sequence>MKALKKIAMRLIIIEVIASLSVLVVTPFLFGSIKPYNPKIKTSNNIEIAKVETKANLATKKAEPKKEVMKVAVRVDEPVEVKAETKPTVKASGVEEAEMIEPAPEPKPKKGQITIQPVGEPKLIEEPGTEVPIEEPQLIK</sequence>
<dbReference type="EMBL" id="LAZR01004215">
    <property type="protein sequence ID" value="KKN10713.1"/>
    <property type="molecule type" value="Genomic_DNA"/>
</dbReference>
<protein>
    <submittedName>
        <fullName evidence="3">Uncharacterized protein</fullName>
    </submittedName>
</protein>
<keyword evidence="2" id="KW-0812">Transmembrane</keyword>
<keyword evidence="2" id="KW-0472">Membrane</keyword>
<evidence type="ECO:0000313" key="3">
    <source>
        <dbReference type="EMBL" id="KKN10713.1"/>
    </source>
</evidence>
<evidence type="ECO:0000256" key="2">
    <source>
        <dbReference type="SAM" id="Phobius"/>
    </source>
</evidence>
<accession>A0A0F9QZT0</accession>
<organism evidence="3">
    <name type="scientific">marine sediment metagenome</name>
    <dbReference type="NCBI Taxonomy" id="412755"/>
    <lineage>
        <taxon>unclassified sequences</taxon>
        <taxon>metagenomes</taxon>
        <taxon>ecological metagenomes</taxon>
    </lineage>
</organism>
<keyword evidence="2" id="KW-1133">Transmembrane helix</keyword>
<comment type="caution">
    <text evidence="3">The sequence shown here is derived from an EMBL/GenBank/DDBJ whole genome shotgun (WGS) entry which is preliminary data.</text>
</comment>
<gene>
    <name evidence="3" type="ORF">LCGC14_1033890</name>
</gene>
<reference evidence="3" key="1">
    <citation type="journal article" date="2015" name="Nature">
        <title>Complex archaea that bridge the gap between prokaryotes and eukaryotes.</title>
        <authorList>
            <person name="Spang A."/>
            <person name="Saw J.H."/>
            <person name="Jorgensen S.L."/>
            <person name="Zaremba-Niedzwiedzka K."/>
            <person name="Martijn J."/>
            <person name="Lind A.E."/>
            <person name="van Eijk R."/>
            <person name="Schleper C."/>
            <person name="Guy L."/>
            <person name="Ettema T.J."/>
        </authorList>
    </citation>
    <scope>NUCLEOTIDE SEQUENCE</scope>
</reference>
<feature type="transmembrane region" description="Helical" evidence="2">
    <location>
        <begin position="12"/>
        <end position="33"/>
    </location>
</feature>
<name>A0A0F9QZT0_9ZZZZ</name>